<organism evidence="5 6">
    <name type="scientific">Streptomyces synnematoformans</name>
    <dbReference type="NCBI Taxonomy" id="415721"/>
    <lineage>
        <taxon>Bacteria</taxon>
        <taxon>Bacillati</taxon>
        <taxon>Actinomycetota</taxon>
        <taxon>Actinomycetes</taxon>
        <taxon>Kitasatosporales</taxon>
        <taxon>Streptomycetaceae</taxon>
        <taxon>Streptomyces</taxon>
    </lineage>
</organism>
<dbReference type="EMBL" id="BAAAPF010000003">
    <property type="protein sequence ID" value="GAA2107533.1"/>
    <property type="molecule type" value="Genomic_DNA"/>
</dbReference>
<keyword evidence="1" id="KW-0479">Metal-binding</keyword>
<keyword evidence="3" id="KW-0862">Zinc</keyword>
<evidence type="ECO:0000313" key="6">
    <source>
        <dbReference type="Proteomes" id="UP001500443"/>
    </source>
</evidence>
<gene>
    <name evidence="5" type="ORF">GCM10009802_02700</name>
</gene>
<evidence type="ECO:0000259" key="4">
    <source>
        <dbReference type="PROSITE" id="PS50199"/>
    </source>
</evidence>
<name>A0ABP5IW75_9ACTN</name>
<keyword evidence="6" id="KW-1185">Reference proteome</keyword>
<protein>
    <recommendedName>
        <fullName evidence="4">RanBP2-type domain-containing protein</fullName>
    </recommendedName>
</protein>
<proteinExistence type="predicted"/>
<sequence>MSWLPGQGWTCPNPACGRFNPRWRFVCRVCKAERPGDSIALCSMLRRLLRLGDAR</sequence>
<dbReference type="Gene3D" id="4.10.1060.10">
    <property type="entry name" value="Zinc finger, RanBP2-type"/>
    <property type="match status" value="1"/>
</dbReference>
<accession>A0ABP5IW75</accession>
<dbReference type="SUPFAM" id="SSF90209">
    <property type="entry name" value="Ran binding protein zinc finger-like"/>
    <property type="match status" value="1"/>
</dbReference>
<dbReference type="Proteomes" id="UP001500443">
    <property type="component" value="Unassembled WGS sequence"/>
</dbReference>
<dbReference type="PROSITE" id="PS01358">
    <property type="entry name" value="ZF_RANBP2_1"/>
    <property type="match status" value="1"/>
</dbReference>
<reference evidence="6" key="1">
    <citation type="journal article" date="2019" name="Int. J. Syst. Evol. Microbiol.">
        <title>The Global Catalogue of Microorganisms (GCM) 10K type strain sequencing project: providing services to taxonomists for standard genome sequencing and annotation.</title>
        <authorList>
            <consortium name="The Broad Institute Genomics Platform"/>
            <consortium name="The Broad Institute Genome Sequencing Center for Infectious Disease"/>
            <person name="Wu L."/>
            <person name="Ma J."/>
        </authorList>
    </citation>
    <scope>NUCLEOTIDE SEQUENCE [LARGE SCALE GENOMIC DNA]</scope>
    <source>
        <strain evidence="6">JCM 15481</strain>
    </source>
</reference>
<dbReference type="InterPro" id="IPR001876">
    <property type="entry name" value="Znf_RanBP2"/>
</dbReference>
<dbReference type="PROSITE" id="PS50199">
    <property type="entry name" value="ZF_RANBP2_2"/>
    <property type="match status" value="1"/>
</dbReference>
<comment type="caution">
    <text evidence="5">The sequence shown here is derived from an EMBL/GenBank/DDBJ whole genome shotgun (WGS) entry which is preliminary data.</text>
</comment>
<feature type="domain" description="RanBP2-type" evidence="4">
    <location>
        <begin position="4"/>
        <end position="36"/>
    </location>
</feature>
<evidence type="ECO:0000256" key="3">
    <source>
        <dbReference type="ARBA" id="ARBA00022833"/>
    </source>
</evidence>
<evidence type="ECO:0000313" key="5">
    <source>
        <dbReference type="EMBL" id="GAA2107533.1"/>
    </source>
</evidence>
<keyword evidence="2" id="KW-0863">Zinc-finger</keyword>
<dbReference type="RefSeq" id="WP_344286951.1">
    <property type="nucleotide sequence ID" value="NZ_BAAAPF010000003.1"/>
</dbReference>
<dbReference type="InterPro" id="IPR036443">
    <property type="entry name" value="Znf_RanBP2_sf"/>
</dbReference>
<evidence type="ECO:0000256" key="1">
    <source>
        <dbReference type="ARBA" id="ARBA00022723"/>
    </source>
</evidence>
<evidence type="ECO:0000256" key="2">
    <source>
        <dbReference type="ARBA" id="ARBA00022771"/>
    </source>
</evidence>